<comment type="similarity">
    <text evidence="2 6">Belongs to the Mediator complex subunit 11 family.</text>
</comment>
<name>T1JTH8_TETUR</name>
<comment type="subunit">
    <text evidence="6">Component of the Mediator complex.</text>
</comment>
<dbReference type="GO" id="GO:0016592">
    <property type="term" value="C:mediator complex"/>
    <property type="evidence" value="ECO:0007669"/>
    <property type="project" value="InterPro"/>
</dbReference>
<dbReference type="PANTHER" id="PTHR22890">
    <property type="entry name" value="MEDIATOR OF RNA POLYMERASE II TRANSCRIPTION SUBUNIT 11"/>
    <property type="match status" value="1"/>
</dbReference>
<evidence type="ECO:0000256" key="2">
    <source>
        <dbReference type="ARBA" id="ARBA00008186"/>
    </source>
</evidence>
<evidence type="ECO:0000256" key="3">
    <source>
        <dbReference type="ARBA" id="ARBA00019621"/>
    </source>
</evidence>
<keyword evidence="8" id="KW-1185">Reference proteome</keyword>
<protein>
    <recommendedName>
        <fullName evidence="3 6">Mediator of RNA polymerase II transcription subunit 11</fullName>
    </recommendedName>
    <alternativeName>
        <fullName evidence="5 6">Mediator complex subunit 11</fullName>
    </alternativeName>
</protein>
<dbReference type="eggNOG" id="KOG4057">
    <property type="taxonomic scope" value="Eukaryota"/>
</dbReference>
<dbReference type="GO" id="GO:0006357">
    <property type="term" value="P:regulation of transcription by RNA polymerase II"/>
    <property type="evidence" value="ECO:0007669"/>
    <property type="project" value="InterPro"/>
</dbReference>
<comment type="subcellular location">
    <subcellularLocation>
        <location evidence="1 6">Nucleus</location>
    </subcellularLocation>
</comment>
<reference evidence="8" key="1">
    <citation type="submission" date="2011-08" db="EMBL/GenBank/DDBJ databases">
        <authorList>
            <person name="Rombauts S."/>
        </authorList>
    </citation>
    <scope>NUCLEOTIDE SEQUENCE</scope>
    <source>
        <strain evidence="8">London</strain>
    </source>
</reference>
<reference evidence="7" key="2">
    <citation type="submission" date="2015-06" db="UniProtKB">
        <authorList>
            <consortium name="EnsemblMetazoa"/>
        </authorList>
    </citation>
    <scope>IDENTIFICATION</scope>
</reference>
<dbReference type="InterPro" id="IPR019404">
    <property type="entry name" value="Mediator_Med11"/>
</dbReference>
<keyword evidence="6" id="KW-0805">Transcription regulation</keyword>
<dbReference type="EMBL" id="CAEY01000481">
    <property type="status" value="NOT_ANNOTATED_CDS"/>
    <property type="molecule type" value="Genomic_DNA"/>
</dbReference>
<evidence type="ECO:0000256" key="5">
    <source>
        <dbReference type="ARBA" id="ARBA00032011"/>
    </source>
</evidence>
<sequence length="111" mass="12276">MNFDNSTQDSIRALGHVEQELCQGMQSASAALAELAKDKPSLKQVETNTNAFMKSLQIVEANLCQHLVGINQISTGQTHEGSVYSVKKINNMAWHRLSHVTSELNKIELPK</sequence>
<dbReference type="Proteomes" id="UP000015104">
    <property type="component" value="Unassembled WGS sequence"/>
</dbReference>
<proteinExistence type="inferred from homology"/>
<evidence type="ECO:0000256" key="4">
    <source>
        <dbReference type="ARBA" id="ARBA00023242"/>
    </source>
</evidence>
<keyword evidence="6" id="KW-0010">Activator</keyword>
<evidence type="ECO:0000256" key="6">
    <source>
        <dbReference type="RuleBase" id="RU364147"/>
    </source>
</evidence>
<dbReference type="HOGENOM" id="CLU_123010_1_0_1"/>
<keyword evidence="4 6" id="KW-0539">Nucleus</keyword>
<dbReference type="Pfam" id="PF10280">
    <property type="entry name" value="Med11"/>
    <property type="match status" value="1"/>
</dbReference>
<evidence type="ECO:0000313" key="7">
    <source>
        <dbReference type="EnsemblMetazoa" id="tetur01g14200.1"/>
    </source>
</evidence>
<dbReference type="AlphaFoldDB" id="T1JTH8"/>
<dbReference type="EnsemblMetazoa" id="tetur01g14200.1">
    <property type="protein sequence ID" value="tetur01g14200.1"/>
    <property type="gene ID" value="tetur01g14200"/>
</dbReference>
<comment type="function">
    <text evidence="6">Component of the Mediator complex, a coactivator involved in the regulated transcription of nearly all RNA polymerase II-dependent genes. Mediator functions as a bridge to convey information from gene-specific regulatory proteins to the basal RNA polymerase II transcription machinery. Mediator is recruited to promoters by direct interactions with regulatory proteins and serves as a scaffold for the assembly of a functional pre-initiation complex with RNA polymerase II and the general transcription factors.</text>
</comment>
<keyword evidence="6" id="KW-0804">Transcription</keyword>
<dbReference type="GO" id="GO:0003712">
    <property type="term" value="F:transcription coregulator activity"/>
    <property type="evidence" value="ECO:0007669"/>
    <property type="project" value="InterPro"/>
</dbReference>
<accession>T1JTH8</accession>
<evidence type="ECO:0000256" key="1">
    <source>
        <dbReference type="ARBA" id="ARBA00004123"/>
    </source>
</evidence>
<organism evidence="7 8">
    <name type="scientific">Tetranychus urticae</name>
    <name type="common">Two-spotted spider mite</name>
    <dbReference type="NCBI Taxonomy" id="32264"/>
    <lineage>
        <taxon>Eukaryota</taxon>
        <taxon>Metazoa</taxon>
        <taxon>Ecdysozoa</taxon>
        <taxon>Arthropoda</taxon>
        <taxon>Chelicerata</taxon>
        <taxon>Arachnida</taxon>
        <taxon>Acari</taxon>
        <taxon>Acariformes</taxon>
        <taxon>Trombidiformes</taxon>
        <taxon>Prostigmata</taxon>
        <taxon>Eleutherengona</taxon>
        <taxon>Raphignathae</taxon>
        <taxon>Tetranychoidea</taxon>
        <taxon>Tetranychidae</taxon>
        <taxon>Tetranychus</taxon>
    </lineage>
</organism>
<evidence type="ECO:0000313" key="8">
    <source>
        <dbReference type="Proteomes" id="UP000015104"/>
    </source>
</evidence>
<dbReference type="STRING" id="32264.T1JTH8"/>
<gene>
    <name evidence="7" type="primary">107361807</name>
    <name evidence="6" type="synonym">MED11</name>
</gene>